<dbReference type="Proteomes" id="UP000292957">
    <property type="component" value="Unassembled WGS sequence"/>
</dbReference>
<dbReference type="AlphaFoldDB" id="A0A4Q9N7B0"/>
<dbReference type="InterPro" id="IPR032675">
    <property type="entry name" value="LRR_dom_sf"/>
</dbReference>
<proteinExistence type="predicted"/>
<reference evidence="1" key="1">
    <citation type="submission" date="2019-01" db="EMBL/GenBank/DDBJ databases">
        <title>Draft genome sequences of three monokaryotic isolates of the white-rot basidiomycete fungus Dichomitus squalens.</title>
        <authorList>
            <consortium name="DOE Joint Genome Institute"/>
            <person name="Lopez S.C."/>
            <person name="Andreopoulos B."/>
            <person name="Pangilinan J."/>
            <person name="Lipzen A."/>
            <person name="Riley R."/>
            <person name="Ahrendt S."/>
            <person name="Ng V."/>
            <person name="Barry K."/>
            <person name="Daum C."/>
            <person name="Grigoriev I.V."/>
            <person name="Hilden K.S."/>
            <person name="Makela M.R."/>
            <person name="de Vries R.P."/>
        </authorList>
    </citation>
    <scope>NUCLEOTIDE SEQUENCE [LARGE SCALE GENOMIC DNA]</scope>
    <source>
        <strain evidence="1">OM18370.1</strain>
    </source>
</reference>
<gene>
    <name evidence="1" type="ORF">BD311DRAFT_801755</name>
</gene>
<accession>A0A4Q9N7B0</accession>
<evidence type="ECO:0008006" key="2">
    <source>
        <dbReference type="Google" id="ProtNLM"/>
    </source>
</evidence>
<organism evidence="1">
    <name type="scientific">Dichomitus squalens</name>
    <dbReference type="NCBI Taxonomy" id="114155"/>
    <lineage>
        <taxon>Eukaryota</taxon>
        <taxon>Fungi</taxon>
        <taxon>Dikarya</taxon>
        <taxon>Basidiomycota</taxon>
        <taxon>Agaricomycotina</taxon>
        <taxon>Agaricomycetes</taxon>
        <taxon>Polyporales</taxon>
        <taxon>Polyporaceae</taxon>
        <taxon>Dichomitus</taxon>
    </lineage>
</organism>
<protein>
    <recommendedName>
        <fullName evidence="2">F-box domain-containing protein</fullName>
    </recommendedName>
</protein>
<dbReference type="SUPFAM" id="SSF52047">
    <property type="entry name" value="RNI-like"/>
    <property type="match status" value="1"/>
</dbReference>
<name>A0A4Q9N7B0_9APHY</name>
<evidence type="ECO:0000313" key="1">
    <source>
        <dbReference type="EMBL" id="TBU35071.1"/>
    </source>
</evidence>
<dbReference type="Gene3D" id="3.80.10.10">
    <property type="entry name" value="Ribonuclease Inhibitor"/>
    <property type="match status" value="1"/>
</dbReference>
<dbReference type="OrthoDB" id="2755760at2759"/>
<dbReference type="EMBL" id="ML143387">
    <property type="protein sequence ID" value="TBU35071.1"/>
    <property type="molecule type" value="Genomic_DNA"/>
</dbReference>
<sequence>MSYYGGFDRRHISRMMRTSSTLYRAGSKHLLKDGVLLSEERQLRSFCRFMLAEKQTRFRYLRQLTLIMDRPSQAVAKKFVYVLKRMAHLESLHLSADDEFLNGHPDLCDAISGLASLRRLHADDAGKLACDMMKRSCSKLVSLYLNFGMVPSFPGDRYGEFFYNTLDPEDLPDYHPVSVLAAFAPTLEELIVEYEGNVGLPHQPHAVYPRLRKLHLKDDYPFLRPYIDAFPNLTHITLQTSHCELSVPYEDHEEVFWEIRSRNEGDQLVNGSWQHLEEYRGPVLELYLLGLTCPVPHLYFPRIADQDLEFLPDVVDSARPVELRMNIRGDPFGDTEDELPAVLRRPGCSFLRKLVLRVEIPPEYEESDIQISMDNLLPSLQSLALHHFELTLEPNRFLNPTPRRGRPRLTLPDGSLEPPITPAPLFPVEHSLEEFNPLEYAQRVFEADPFMKEALVVVGGPRAAARRVTRLERGEGEATVATNHTEIMDYAPWASD</sequence>